<keyword evidence="4" id="KW-0238">DNA-binding</keyword>
<dbReference type="InterPro" id="IPR013324">
    <property type="entry name" value="RNA_pol_sigma_r3/r4-like"/>
</dbReference>
<dbReference type="InterPro" id="IPR013325">
    <property type="entry name" value="RNA_pol_sigma_r2"/>
</dbReference>
<dbReference type="PANTHER" id="PTHR43133:SF8">
    <property type="entry name" value="RNA POLYMERASE SIGMA FACTOR HI_1459-RELATED"/>
    <property type="match status" value="1"/>
</dbReference>
<dbReference type="PANTHER" id="PTHR43133">
    <property type="entry name" value="RNA POLYMERASE ECF-TYPE SIGMA FACTO"/>
    <property type="match status" value="1"/>
</dbReference>
<keyword evidence="8" id="KW-1185">Reference proteome</keyword>
<dbReference type="Gene3D" id="1.10.1740.10">
    <property type="match status" value="1"/>
</dbReference>
<dbReference type="InterPro" id="IPR007627">
    <property type="entry name" value="RNA_pol_sigma70_r2"/>
</dbReference>
<evidence type="ECO:0000256" key="3">
    <source>
        <dbReference type="ARBA" id="ARBA00023082"/>
    </source>
</evidence>
<dbReference type="SUPFAM" id="SSF88659">
    <property type="entry name" value="Sigma3 and sigma4 domains of RNA polymerase sigma factors"/>
    <property type="match status" value="1"/>
</dbReference>
<dbReference type="InterPro" id="IPR014284">
    <property type="entry name" value="RNA_pol_sigma-70_dom"/>
</dbReference>
<dbReference type="InterPro" id="IPR039425">
    <property type="entry name" value="RNA_pol_sigma-70-like"/>
</dbReference>
<protein>
    <submittedName>
        <fullName evidence="7">Sigma-70 family RNA polymerase sigma factor</fullName>
    </submittedName>
</protein>
<evidence type="ECO:0000313" key="8">
    <source>
        <dbReference type="Proteomes" id="UP001501624"/>
    </source>
</evidence>
<evidence type="ECO:0000256" key="2">
    <source>
        <dbReference type="ARBA" id="ARBA00023015"/>
    </source>
</evidence>
<keyword evidence="2" id="KW-0805">Transcription regulation</keyword>
<reference evidence="8" key="1">
    <citation type="journal article" date="2019" name="Int. J. Syst. Evol. Microbiol.">
        <title>The Global Catalogue of Microorganisms (GCM) 10K type strain sequencing project: providing services to taxonomists for standard genome sequencing and annotation.</title>
        <authorList>
            <consortium name="The Broad Institute Genomics Platform"/>
            <consortium name="The Broad Institute Genome Sequencing Center for Infectious Disease"/>
            <person name="Wu L."/>
            <person name="Ma J."/>
        </authorList>
    </citation>
    <scope>NUCLEOTIDE SEQUENCE [LARGE SCALE GENOMIC DNA]</scope>
    <source>
        <strain evidence="8">JCM 17017</strain>
    </source>
</reference>
<comment type="caution">
    <text evidence="7">The sequence shown here is derived from an EMBL/GenBank/DDBJ whole genome shotgun (WGS) entry which is preliminary data.</text>
</comment>
<dbReference type="EMBL" id="BAABCM010000003">
    <property type="protein sequence ID" value="GAA3810853.1"/>
    <property type="molecule type" value="Genomic_DNA"/>
</dbReference>
<dbReference type="SUPFAM" id="SSF88946">
    <property type="entry name" value="Sigma2 domain of RNA polymerase sigma factors"/>
    <property type="match status" value="1"/>
</dbReference>
<organism evidence="7 8">
    <name type="scientific">Amycolatopsis tucumanensis</name>
    <dbReference type="NCBI Taxonomy" id="401106"/>
    <lineage>
        <taxon>Bacteria</taxon>
        <taxon>Bacillati</taxon>
        <taxon>Actinomycetota</taxon>
        <taxon>Actinomycetes</taxon>
        <taxon>Pseudonocardiales</taxon>
        <taxon>Pseudonocardiaceae</taxon>
        <taxon>Amycolatopsis</taxon>
    </lineage>
</organism>
<evidence type="ECO:0000256" key="5">
    <source>
        <dbReference type="ARBA" id="ARBA00023163"/>
    </source>
</evidence>
<gene>
    <name evidence="7" type="ORF">GCM10022380_30830</name>
</gene>
<evidence type="ECO:0000256" key="1">
    <source>
        <dbReference type="ARBA" id="ARBA00010641"/>
    </source>
</evidence>
<dbReference type="NCBIfam" id="TIGR02937">
    <property type="entry name" value="sigma70-ECF"/>
    <property type="match status" value="1"/>
</dbReference>
<keyword evidence="5" id="KW-0804">Transcription</keyword>
<keyword evidence="3" id="KW-0731">Sigma factor</keyword>
<feature type="domain" description="RNA polymerase sigma-70 region 2" evidence="6">
    <location>
        <begin position="45"/>
        <end position="104"/>
    </location>
</feature>
<dbReference type="Pfam" id="PF04542">
    <property type="entry name" value="Sigma70_r2"/>
    <property type="match status" value="1"/>
</dbReference>
<name>A0ABP7I708_9PSEU</name>
<sequence>MGANAVTEARTAEADPSWEGLRGPELFEACLAAARAGDKRALNRLVAELTPLVWNVARGQGLDSHSAEDVVQTVWLALVSHLDRLREPKALAGWLVVTARHESQRVRGRKPPPVPLTDELAETVASTEPAPEAEVLRTERDQRLWRAFRRLPQRCQELLRLTVLAGRAEYRLVAEALQMPRGSIGPNRGRCLKTMRELLDIEGGSV</sequence>
<dbReference type="InterPro" id="IPR036388">
    <property type="entry name" value="WH-like_DNA-bd_sf"/>
</dbReference>
<evidence type="ECO:0000313" key="7">
    <source>
        <dbReference type="EMBL" id="GAA3810853.1"/>
    </source>
</evidence>
<accession>A0ABP7I708</accession>
<comment type="similarity">
    <text evidence="1">Belongs to the sigma-70 factor family. ECF subfamily.</text>
</comment>
<dbReference type="Gene3D" id="1.10.10.10">
    <property type="entry name" value="Winged helix-like DNA-binding domain superfamily/Winged helix DNA-binding domain"/>
    <property type="match status" value="1"/>
</dbReference>
<evidence type="ECO:0000256" key="4">
    <source>
        <dbReference type="ARBA" id="ARBA00023125"/>
    </source>
</evidence>
<dbReference type="Proteomes" id="UP001501624">
    <property type="component" value="Unassembled WGS sequence"/>
</dbReference>
<evidence type="ECO:0000259" key="6">
    <source>
        <dbReference type="Pfam" id="PF04542"/>
    </source>
</evidence>
<proteinExistence type="inferred from homology"/>